<dbReference type="InterPro" id="IPR038482">
    <property type="entry name" value="Tp34-type_sf"/>
</dbReference>
<name>A0A5N5UA14_9EURY</name>
<dbReference type="OrthoDB" id="156174at2157"/>
<feature type="domain" description="DUF7350" evidence="1">
    <location>
        <begin position="107"/>
        <end position="161"/>
    </location>
</feature>
<evidence type="ECO:0000313" key="3">
    <source>
        <dbReference type="Proteomes" id="UP000326302"/>
    </source>
</evidence>
<evidence type="ECO:0000313" key="2">
    <source>
        <dbReference type="EMBL" id="KAB7515367.1"/>
    </source>
</evidence>
<dbReference type="RefSeq" id="WP_152120365.1">
    <property type="nucleotide sequence ID" value="NZ_QJOW01000003.1"/>
</dbReference>
<dbReference type="PROSITE" id="PS51257">
    <property type="entry name" value="PROKAR_LIPOPROTEIN"/>
    <property type="match status" value="1"/>
</dbReference>
<gene>
    <name evidence="2" type="ORF">DMP03_09095</name>
</gene>
<dbReference type="Pfam" id="PF24041">
    <property type="entry name" value="DUF7350"/>
    <property type="match status" value="2"/>
</dbReference>
<reference evidence="2 3" key="1">
    <citation type="submission" date="2019-10" db="EMBL/GenBank/DDBJ databases">
        <title>Unraveling microbial dark matter from salterns through culturing: the case of the genus Halosegnis.</title>
        <authorList>
            <person name="Duran-Viseras A."/>
            <person name="Andrei A.-S."/>
            <person name="Vera-Gargallo B."/>
            <person name="Ghai R."/>
            <person name="Sanchez-Porro C."/>
            <person name="Ventosa A."/>
        </authorList>
    </citation>
    <scope>NUCLEOTIDE SEQUENCE [LARGE SCALE GENOMIC DNA]</scope>
    <source>
        <strain evidence="2 3">F17-44</strain>
    </source>
</reference>
<dbReference type="AlphaFoldDB" id="A0A5N5UA14"/>
<dbReference type="EMBL" id="QJOW01000003">
    <property type="protein sequence ID" value="KAB7515367.1"/>
    <property type="molecule type" value="Genomic_DNA"/>
</dbReference>
<proteinExistence type="predicted"/>
<sequence>MNRRTFLQAGGTLGAAALAGCSSLISTQPAGNPPVIGDRPAAVYYPTHVEGMDMVGMGEGGDYRFGLMYSYPHRFWNVTGSDTTRTSIGSGDDVHIMASVWDGETMQVLPDTGLSLTIRRDGDIVFEEVVYPMLSQRMGTHYGANAGLAGDGSYEVTVSVGGMSTRRTGAFEGRFEEPASATIEFDYSQSARDGLSRELTPDRAGERAAVDPANMEMMPTGTAPDRDALPDVRGSATSGDAEFVVGTLDSPPAGIDAAGTYLYVSPRTPYNQMTLPAMTVEAATGSFDGELTRTLDSELGYHYGTVVDSPGDSVTVTPTVPPQTARHEGYETAFLGFDPMEVSL</sequence>
<dbReference type="Gene3D" id="2.60.40.2480">
    <property type="entry name" value="Periplasmic metal-binding protein Tp34-type"/>
    <property type="match status" value="1"/>
</dbReference>
<organism evidence="2 3">
    <name type="scientific">Halosegnis rubeus</name>
    <dbReference type="NCBI Taxonomy" id="2212850"/>
    <lineage>
        <taxon>Archaea</taxon>
        <taxon>Methanobacteriati</taxon>
        <taxon>Methanobacteriota</taxon>
        <taxon>Stenosarchaea group</taxon>
        <taxon>Halobacteria</taxon>
        <taxon>Halobacteriales</taxon>
        <taxon>Natronomonadaceae</taxon>
        <taxon>Halosegnis</taxon>
    </lineage>
</organism>
<dbReference type="Proteomes" id="UP000326302">
    <property type="component" value="Unassembled WGS sequence"/>
</dbReference>
<dbReference type="PROSITE" id="PS51318">
    <property type="entry name" value="TAT"/>
    <property type="match status" value="1"/>
</dbReference>
<feature type="domain" description="DUF7350" evidence="1">
    <location>
        <begin position="232"/>
        <end position="342"/>
    </location>
</feature>
<dbReference type="InterPro" id="IPR055774">
    <property type="entry name" value="DUF7350"/>
</dbReference>
<evidence type="ECO:0000259" key="1">
    <source>
        <dbReference type="Pfam" id="PF24041"/>
    </source>
</evidence>
<accession>A0A5N5UA14</accession>
<dbReference type="InterPro" id="IPR006311">
    <property type="entry name" value="TAT_signal"/>
</dbReference>
<protein>
    <recommendedName>
        <fullName evidence="1">DUF7350 domain-containing protein</fullName>
    </recommendedName>
</protein>
<comment type="caution">
    <text evidence="2">The sequence shown here is derived from an EMBL/GenBank/DDBJ whole genome shotgun (WGS) entry which is preliminary data.</text>
</comment>